<dbReference type="InterPro" id="IPR018656">
    <property type="entry name" value="DUF2087"/>
</dbReference>
<evidence type="ECO:0000313" key="4">
    <source>
        <dbReference type="Proteomes" id="UP000245368"/>
    </source>
</evidence>
<evidence type="ECO:0000256" key="1">
    <source>
        <dbReference type="SAM" id="MobiDB-lite"/>
    </source>
</evidence>
<evidence type="ECO:0000313" key="3">
    <source>
        <dbReference type="EMBL" id="AWN23897.1"/>
    </source>
</evidence>
<gene>
    <name evidence="3" type="ORF">DKM44_12210</name>
</gene>
<dbReference type="RefSeq" id="WP_109827625.1">
    <property type="nucleotide sequence ID" value="NZ_CP029494.1"/>
</dbReference>
<keyword evidence="4" id="KW-1185">Reference proteome</keyword>
<dbReference type="AlphaFoldDB" id="A0A2Z3JFD5"/>
<name>A0A2Z3JFD5_9DEIO</name>
<feature type="region of interest" description="Disordered" evidence="1">
    <location>
        <begin position="87"/>
        <end position="110"/>
    </location>
</feature>
<dbReference type="Pfam" id="PF09860">
    <property type="entry name" value="DUF2087"/>
    <property type="match status" value="1"/>
</dbReference>
<dbReference type="Proteomes" id="UP000245368">
    <property type="component" value="Chromosome"/>
</dbReference>
<organism evidence="3 4">
    <name type="scientific">Deinococcus irradiatisoli</name>
    <dbReference type="NCBI Taxonomy" id="2202254"/>
    <lineage>
        <taxon>Bacteria</taxon>
        <taxon>Thermotogati</taxon>
        <taxon>Deinococcota</taxon>
        <taxon>Deinococci</taxon>
        <taxon>Deinococcales</taxon>
        <taxon>Deinococcaceae</taxon>
        <taxon>Deinococcus</taxon>
    </lineage>
</organism>
<dbReference type="EMBL" id="CP029494">
    <property type="protein sequence ID" value="AWN23897.1"/>
    <property type="molecule type" value="Genomic_DNA"/>
</dbReference>
<protein>
    <recommendedName>
        <fullName evidence="2">DUF2087 domain-containing protein</fullName>
    </recommendedName>
</protein>
<feature type="domain" description="DUF2087" evidence="2">
    <location>
        <begin position="14"/>
        <end position="83"/>
    </location>
</feature>
<feature type="compositionally biased region" description="Low complexity" evidence="1">
    <location>
        <begin position="92"/>
        <end position="102"/>
    </location>
</feature>
<sequence>MTKSIAAFQDEHGRVTTWPSDRRRAHQLAVLSHLAAHLDGGKLYSEAELDAFLSEQTTLEDVSILRRELVDGDYLMTDGGQYWKAGSRPTGAAAVPTPQAEAALHKPPLK</sequence>
<proteinExistence type="predicted"/>
<dbReference type="KEGG" id="dez:DKM44_12210"/>
<dbReference type="OrthoDB" id="529288at2"/>
<accession>A0A2Z3JFD5</accession>
<evidence type="ECO:0000259" key="2">
    <source>
        <dbReference type="Pfam" id="PF09860"/>
    </source>
</evidence>
<reference evidence="3 4" key="1">
    <citation type="submission" date="2018-05" db="EMBL/GenBank/DDBJ databases">
        <title>Complete Genome Sequence of Deinococcus sp. strain 17bor-2.</title>
        <authorList>
            <person name="Srinivasan S."/>
        </authorList>
    </citation>
    <scope>NUCLEOTIDE SEQUENCE [LARGE SCALE GENOMIC DNA]</scope>
    <source>
        <strain evidence="3 4">17bor-2</strain>
    </source>
</reference>